<dbReference type="InterPro" id="IPR019823">
    <property type="entry name" value="Mechanosensitive_channel_CS"/>
</dbReference>
<dbReference type="NCBIfam" id="NF001843">
    <property type="entry name" value="PRK00567.1-4"/>
    <property type="match status" value="1"/>
</dbReference>
<proteinExistence type="inferred from homology"/>
<evidence type="ECO:0000256" key="3">
    <source>
        <dbReference type="ARBA" id="ARBA00022448"/>
    </source>
</evidence>
<organism evidence="11 12">
    <name type="scientific">Scopulibacillus darangshiensis</name>
    <dbReference type="NCBI Taxonomy" id="442528"/>
    <lineage>
        <taxon>Bacteria</taxon>
        <taxon>Bacillati</taxon>
        <taxon>Bacillota</taxon>
        <taxon>Bacilli</taxon>
        <taxon>Bacillales</taxon>
        <taxon>Sporolactobacillaceae</taxon>
        <taxon>Scopulibacillus</taxon>
    </lineage>
</organism>
<evidence type="ECO:0000256" key="10">
    <source>
        <dbReference type="HAMAP-Rule" id="MF_00115"/>
    </source>
</evidence>
<keyword evidence="8 10" id="KW-0472">Membrane</keyword>
<dbReference type="PRINTS" id="PR01264">
    <property type="entry name" value="MECHCHANNEL"/>
</dbReference>
<evidence type="ECO:0000256" key="2">
    <source>
        <dbReference type="ARBA" id="ARBA00007254"/>
    </source>
</evidence>
<dbReference type="AlphaFoldDB" id="A0A4R2P4Z1"/>
<feature type="transmembrane region" description="Helical" evidence="10">
    <location>
        <begin position="82"/>
        <end position="101"/>
    </location>
</feature>
<evidence type="ECO:0000313" key="12">
    <source>
        <dbReference type="Proteomes" id="UP000295416"/>
    </source>
</evidence>
<evidence type="ECO:0000256" key="4">
    <source>
        <dbReference type="ARBA" id="ARBA00022475"/>
    </source>
</evidence>
<dbReference type="HAMAP" id="MF_00115">
    <property type="entry name" value="MscL"/>
    <property type="match status" value="1"/>
</dbReference>
<comment type="subcellular location">
    <subcellularLocation>
        <location evidence="1 10">Cell membrane</location>
        <topology evidence="1 10">Multi-pass membrane protein</topology>
    </subcellularLocation>
</comment>
<keyword evidence="12" id="KW-1185">Reference proteome</keyword>
<comment type="subunit">
    <text evidence="10">Homopentamer.</text>
</comment>
<name>A0A4R2P4Z1_9BACL</name>
<dbReference type="NCBIfam" id="NF010557">
    <property type="entry name" value="PRK13952.1"/>
    <property type="match status" value="1"/>
</dbReference>
<comment type="similarity">
    <text evidence="2 10">Belongs to the MscL family.</text>
</comment>
<evidence type="ECO:0000256" key="8">
    <source>
        <dbReference type="ARBA" id="ARBA00023136"/>
    </source>
</evidence>
<sequence>MFKEFKAFLSRGNVIDLAIAVIIGAAFGKIVTSIVNDIIMPPIGLLLGKVDFSNLYINLSDKDYASLAEAQKAGAPTINYGLFINTVINFIIIAFVIFLVIKLFERFKKKEEAAAPTTKKCPYCLSEVPQEATKCAHCTSEIGAEPSSSPQN</sequence>
<evidence type="ECO:0000256" key="6">
    <source>
        <dbReference type="ARBA" id="ARBA00022989"/>
    </source>
</evidence>
<dbReference type="InterPro" id="IPR036019">
    <property type="entry name" value="MscL_channel"/>
</dbReference>
<dbReference type="Proteomes" id="UP000295416">
    <property type="component" value="Unassembled WGS sequence"/>
</dbReference>
<evidence type="ECO:0000256" key="5">
    <source>
        <dbReference type="ARBA" id="ARBA00022692"/>
    </source>
</evidence>
<dbReference type="GO" id="GO:0008381">
    <property type="term" value="F:mechanosensitive monoatomic ion channel activity"/>
    <property type="evidence" value="ECO:0007669"/>
    <property type="project" value="UniProtKB-UniRule"/>
</dbReference>
<dbReference type="InterPro" id="IPR037673">
    <property type="entry name" value="MSC/AndL"/>
</dbReference>
<keyword evidence="7 10" id="KW-0406">Ion transport</keyword>
<dbReference type="OrthoDB" id="9810350at2"/>
<evidence type="ECO:0000256" key="7">
    <source>
        <dbReference type="ARBA" id="ARBA00023065"/>
    </source>
</evidence>
<dbReference type="PROSITE" id="PS01327">
    <property type="entry name" value="MSCL"/>
    <property type="match status" value="1"/>
</dbReference>
<keyword evidence="5 10" id="KW-0812">Transmembrane</keyword>
<dbReference type="NCBIfam" id="TIGR00220">
    <property type="entry name" value="mscL"/>
    <property type="match status" value="1"/>
</dbReference>
<dbReference type="Pfam" id="PF01741">
    <property type="entry name" value="MscL"/>
    <property type="match status" value="1"/>
</dbReference>
<keyword evidence="3 10" id="KW-0813">Transport</keyword>
<gene>
    <name evidence="10" type="primary">mscL</name>
    <name evidence="11" type="ORF">EV207_108126</name>
</gene>
<accession>A0A4R2P4Z1</accession>
<dbReference type="RefSeq" id="WP_132745451.1">
    <property type="nucleotide sequence ID" value="NZ_SLXK01000008.1"/>
</dbReference>
<comment type="function">
    <text evidence="10">Channel that opens in response to stretch forces in the membrane lipid bilayer. May participate in the regulation of osmotic pressure changes within the cell.</text>
</comment>
<dbReference type="Gene3D" id="1.10.1200.120">
    <property type="entry name" value="Large-conductance mechanosensitive channel, MscL, domain 1"/>
    <property type="match status" value="1"/>
</dbReference>
<dbReference type="PANTHER" id="PTHR30266:SF2">
    <property type="entry name" value="LARGE-CONDUCTANCE MECHANOSENSITIVE CHANNEL"/>
    <property type="match status" value="1"/>
</dbReference>
<keyword evidence="6 10" id="KW-1133">Transmembrane helix</keyword>
<evidence type="ECO:0000256" key="1">
    <source>
        <dbReference type="ARBA" id="ARBA00004651"/>
    </source>
</evidence>
<reference evidence="11 12" key="1">
    <citation type="submission" date="2019-03" db="EMBL/GenBank/DDBJ databases">
        <title>Genomic Encyclopedia of Type Strains, Phase IV (KMG-IV): sequencing the most valuable type-strain genomes for metagenomic binning, comparative biology and taxonomic classification.</title>
        <authorList>
            <person name="Goeker M."/>
        </authorList>
    </citation>
    <scope>NUCLEOTIDE SEQUENCE [LARGE SCALE GENOMIC DNA]</scope>
    <source>
        <strain evidence="11 12">DSM 19377</strain>
    </source>
</reference>
<evidence type="ECO:0000256" key="9">
    <source>
        <dbReference type="ARBA" id="ARBA00023303"/>
    </source>
</evidence>
<comment type="caution">
    <text evidence="11">The sequence shown here is derived from an EMBL/GenBank/DDBJ whole genome shotgun (WGS) entry which is preliminary data.</text>
</comment>
<dbReference type="InterPro" id="IPR001185">
    <property type="entry name" value="MS_channel"/>
</dbReference>
<protein>
    <recommendedName>
        <fullName evidence="10">Large-conductance mechanosensitive channel</fullName>
    </recommendedName>
</protein>
<dbReference type="GO" id="GO:0005886">
    <property type="term" value="C:plasma membrane"/>
    <property type="evidence" value="ECO:0007669"/>
    <property type="project" value="UniProtKB-SubCell"/>
</dbReference>
<dbReference type="PANTHER" id="PTHR30266">
    <property type="entry name" value="MECHANOSENSITIVE CHANNEL MSCL"/>
    <property type="match status" value="1"/>
</dbReference>
<keyword evidence="4 10" id="KW-1003">Cell membrane</keyword>
<evidence type="ECO:0000313" key="11">
    <source>
        <dbReference type="EMBL" id="TCP29832.1"/>
    </source>
</evidence>
<dbReference type="SUPFAM" id="SSF81330">
    <property type="entry name" value="Gated mechanosensitive channel"/>
    <property type="match status" value="1"/>
</dbReference>
<keyword evidence="9 10" id="KW-0407">Ion channel</keyword>
<dbReference type="EMBL" id="SLXK01000008">
    <property type="protein sequence ID" value="TCP29832.1"/>
    <property type="molecule type" value="Genomic_DNA"/>
</dbReference>
<feature type="transmembrane region" description="Helical" evidence="10">
    <location>
        <begin position="12"/>
        <end position="35"/>
    </location>
</feature>